<evidence type="ECO:0000256" key="4">
    <source>
        <dbReference type="SAM" id="MobiDB-lite"/>
    </source>
</evidence>
<evidence type="ECO:0000256" key="3">
    <source>
        <dbReference type="ARBA" id="ARBA00023008"/>
    </source>
</evidence>
<protein>
    <submittedName>
        <fullName evidence="8">Multicopper oxidase MmcO</fullName>
    </submittedName>
</protein>
<dbReference type="RefSeq" id="WP_281905727.1">
    <property type="nucleotide sequence ID" value="NZ_BSDI01000086.1"/>
</dbReference>
<evidence type="ECO:0000256" key="2">
    <source>
        <dbReference type="ARBA" id="ARBA00023002"/>
    </source>
</evidence>
<keyword evidence="3" id="KW-0186">Copper</keyword>
<dbReference type="Proteomes" id="UP001144280">
    <property type="component" value="Unassembled WGS sequence"/>
</dbReference>
<dbReference type="PROSITE" id="PS00080">
    <property type="entry name" value="MULTICOPPER_OXIDASE2"/>
    <property type="match status" value="1"/>
</dbReference>
<dbReference type="EMBL" id="BSDI01000086">
    <property type="protein sequence ID" value="GLI03476.1"/>
    <property type="molecule type" value="Genomic_DNA"/>
</dbReference>
<dbReference type="InterPro" id="IPR001117">
    <property type="entry name" value="Cu-oxidase_2nd"/>
</dbReference>
<keyword evidence="9" id="KW-1185">Reference proteome</keyword>
<dbReference type="CDD" id="cd13870">
    <property type="entry name" value="CuRO_2_CopA_like_1"/>
    <property type="match status" value="1"/>
</dbReference>
<evidence type="ECO:0000256" key="1">
    <source>
        <dbReference type="ARBA" id="ARBA00022723"/>
    </source>
</evidence>
<evidence type="ECO:0000259" key="6">
    <source>
        <dbReference type="Pfam" id="PF07731"/>
    </source>
</evidence>
<organism evidence="8 9">
    <name type="scientific">Phytohabitans aurantiacus</name>
    <dbReference type="NCBI Taxonomy" id="3016789"/>
    <lineage>
        <taxon>Bacteria</taxon>
        <taxon>Bacillati</taxon>
        <taxon>Actinomycetota</taxon>
        <taxon>Actinomycetes</taxon>
        <taxon>Micromonosporales</taxon>
        <taxon>Micromonosporaceae</taxon>
    </lineage>
</organism>
<feature type="domain" description="Plastocyanin-like" evidence="7">
    <location>
        <begin position="86"/>
        <end position="190"/>
    </location>
</feature>
<dbReference type="Pfam" id="PF07732">
    <property type="entry name" value="Cu-oxidase_3"/>
    <property type="match status" value="1"/>
</dbReference>
<dbReference type="PROSITE" id="PS51318">
    <property type="entry name" value="TAT"/>
    <property type="match status" value="1"/>
</dbReference>
<keyword evidence="2" id="KW-0560">Oxidoreductase</keyword>
<evidence type="ECO:0000259" key="7">
    <source>
        <dbReference type="Pfam" id="PF07732"/>
    </source>
</evidence>
<feature type="domain" description="Plastocyanin-like" evidence="6">
    <location>
        <begin position="386"/>
        <end position="501"/>
    </location>
</feature>
<dbReference type="PANTHER" id="PTHR11709">
    <property type="entry name" value="MULTI-COPPER OXIDASE"/>
    <property type="match status" value="1"/>
</dbReference>
<dbReference type="Pfam" id="PF07731">
    <property type="entry name" value="Cu-oxidase_2"/>
    <property type="match status" value="1"/>
</dbReference>
<sequence>MTSTSRRTLLRAGLAAGGAGLLGACDPDRPAPTVHHGSGASPGGLAIPDGFVSPTGAEVRAAEASRKPGRVRDFRLTATAGKVDLGGRIVDTWSYGGRIPGPPMRVTAGEVVRATLVNRLPAETTLHWHGIALRNDADGAPHLTQPPVASGAEFTYEFTAPHPGTYWFHPHSGAQLDRGLYAPLLVDDPQETLEYDGEWTVVLDDWLDGVAGTPDAALAKLQSGPGHGEQGGEGNSDVLGGPGGDVTHPHYLLNGRLPTSPETFRARPGGRVRLRLINAGADTAFRVALGGHRMTVTHTDGFPVKPVKTDALLLGMGERYDVLVDLRDGVFPLVALAEGKKGAAFGLVRTGGGTAPKPKVRPAALNGHIVGYHELEPADSVRLDDRQPDQVIQMELTGGTTGYSWGFNGRPLTHEQLTEHLVPIRAGELVQLDLVNAAHMWHPIHLHGHTFAVGSTAGPRKDTVNVLVEETVSVLFKADNPGLWVLHCHNVYHAESGMTAALGYRK</sequence>
<accession>A0ABQ5RA45</accession>
<feature type="domain" description="Plastocyanin-like" evidence="5">
    <location>
        <begin position="246"/>
        <end position="344"/>
    </location>
</feature>
<dbReference type="InterPro" id="IPR002355">
    <property type="entry name" value="Cu_oxidase_Cu_BS"/>
</dbReference>
<dbReference type="PANTHER" id="PTHR11709:SF394">
    <property type="entry name" value="FI03373P-RELATED"/>
    <property type="match status" value="1"/>
</dbReference>
<name>A0ABQ5RA45_9ACTN</name>
<dbReference type="InterPro" id="IPR008972">
    <property type="entry name" value="Cupredoxin"/>
</dbReference>
<dbReference type="InterPro" id="IPR011707">
    <property type="entry name" value="Cu-oxidase-like_N"/>
</dbReference>
<dbReference type="InterPro" id="IPR006311">
    <property type="entry name" value="TAT_signal"/>
</dbReference>
<dbReference type="Pfam" id="PF00394">
    <property type="entry name" value="Cu-oxidase"/>
    <property type="match status" value="1"/>
</dbReference>
<evidence type="ECO:0000313" key="9">
    <source>
        <dbReference type="Proteomes" id="UP001144280"/>
    </source>
</evidence>
<dbReference type="SUPFAM" id="SSF49503">
    <property type="entry name" value="Cupredoxins"/>
    <property type="match status" value="3"/>
</dbReference>
<comment type="caution">
    <text evidence="8">The sequence shown here is derived from an EMBL/GenBank/DDBJ whole genome shotgun (WGS) entry which is preliminary data.</text>
</comment>
<dbReference type="PROSITE" id="PS51257">
    <property type="entry name" value="PROKAR_LIPOPROTEIN"/>
    <property type="match status" value="1"/>
</dbReference>
<feature type="region of interest" description="Disordered" evidence="4">
    <location>
        <begin position="220"/>
        <end position="245"/>
    </location>
</feature>
<reference evidence="8" key="1">
    <citation type="submission" date="2022-12" db="EMBL/GenBank/DDBJ databases">
        <title>New Phytohabitans aurantiacus sp. RD004123 nov., an actinomycete isolated from soil.</title>
        <authorList>
            <person name="Triningsih D.W."/>
            <person name="Harunari E."/>
            <person name="Igarashi Y."/>
        </authorList>
    </citation>
    <scope>NUCLEOTIDE SEQUENCE</scope>
    <source>
        <strain evidence="8">RD004123</strain>
    </source>
</reference>
<dbReference type="InterPro" id="IPR011706">
    <property type="entry name" value="Cu-oxidase_C"/>
</dbReference>
<feature type="region of interest" description="Disordered" evidence="4">
    <location>
        <begin position="27"/>
        <end position="46"/>
    </location>
</feature>
<dbReference type="PROSITE" id="PS00079">
    <property type="entry name" value="MULTICOPPER_OXIDASE1"/>
    <property type="match status" value="1"/>
</dbReference>
<dbReference type="Gene3D" id="2.60.40.420">
    <property type="entry name" value="Cupredoxins - blue copper proteins"/>
    <property type="match status" value="3"/>
</dbReference>
<dbReference type="InterPro" id="IPR033138">
    <property type="entry name" value="Cu_oxidase_CS"/>
</dbReference>
<proteinExistence type="predicted"/>
<gene>
    <name evidence="8" type="primary">mmcO</name>
    <name evidence="8" type="ORF">Pa4123_87540</name>
</gene>
<dbReference type="CDD" id="cd13861">
    <property type="entry name" value="CuRO_1_CumA_like"/>
    <property type="match status" value="1"/>
</dbReference>
<evidence type="ECO:0000313" key="8">
    <source>
        <dbReference type="EMBL" id="GLI03476.1"/>
    </source>
</evidence>
<keyword evidence="1" id="KW-0479">Metal-binding</keyword>
<evidence type="ECO:0000259" key="5">
    <source>
        <dbReference type="Pfam" id="PF00394"/>
    </source>
</evidence>
<feature type="compositionally biased region" description="Gly residues" evidence="4">
    <location>
        <begin position="225"/>
        <end position="244"/>
    </location>
</feature>
<dbReference type="InterPro" id="IPR045087">
    <property type="entry name" value="Cu-oxidase_fam"/>
</dbReference>